<comment type="caution">
    <text evidence="3">The sequence shown here is derived from an EMBL/GenBank/DDBJ whole genome shotgun (WGS) entry which is preliminary data.</text>
</comment>
<sequence>MRSFIPLAAALATVSNALPCAAESCQLNEIPSTVVCGGNGYVAATDTPWYKKSQAEGTVEKCIDACTGGCKAVSFDTQYNTCYFYFSEVTKMKLYGKSTFNYFDRACTFETTPESICGGNGYVAATNTPWYKKSQAEGTMGKCLEACTNGCKAVSFDTQYKTCYFYFSEVTKMKLYGKSSFHYFDRACKFENVDHTVCGQRGSVDGSDPEPYDSKVISSGVKDECLAYCHSDASCESVSYNPSDKKCYKYDVAVTDTGVSLAAEGTSLWYDEDCYKCTAAPEPARKA</sequence>
<dbReference type="AlphaFoldDB" id="A0A9P9JXR0"/>
<feature type="chain" id="PRO_5040199276" description="Apple domain-containing protein" evidence="1">
    <location>
        <begin position="18"/>
        <end position="287"/>
    </location>
</feature>
<evidence type="ECO:0000313" key="3">
    <source>
        <dbReference type="EMBL" id="KAH7232679.1"/>
    </source>
</evidence>
<feature type="domain" description="Apple" evidence="2">
    <location>
        <begin position="107"/>
        <end position="188"/>
    </location>
</feature>
<keyword evidence="4" id="KW-1185">Reference proteome</keyword>
<dbReference type="EMBL" id="JAGTJS010000028">
    <property type="protein sequence ID" value="KAH7232679.1"/>
    <property type="molecule type" value="Genomic_DNA"/>
</dbReference>
<dbReference type="SMART" id="SM00473">
    <property type="entry name" value="PAN_AP"/>
    <property type="match status" value="3"/>
</dbReference>
<name>A0A9P9JXR0_FUSSL</name>
<dbReference type="OrthoDB" id="4966261at2759"/>
<protein>
    <recommendedName>
        <fullName evidence="2">Apple domain-containing protein</fullName>
    </recommendedName>
</protein>
<reference evidence="3" key="1">
    <citation type="journal article" date="2021" name="Nat. Commun.">
        <title>Genetic determinants of endophytism in the Arabidopsis root mycobiome.</title>
        <authorList>
            <person name="Mesny F."/>
            <person name="Miyauchi S."/>
            <person name="Thiergart T."/>
            <person name="Pickel B."/>
            <person name="Atanasova L."/>
            <person name="Karlsson M."/>
            <person name="Huettel B."/>
            <person name="Barry K.W."/>
            <person name="Haridas S."/>
            <person name="Chen C."/>
            <person name="Bauer D."/>
            <person name="Andreopoulos W."/>
            <person name="Pangilinan J."/>
            <person name="LaButti K."/>
            <person name="Riley R."/>
            <person name="Lipzen A."/>
            <person name="Clum A."/>
            <person name="Drula E."/>
            <person name="Henrissat B."/>
            <person name="Kohler A."/>
            <person name="Grigoriev I.V."/>
            <person name="Martin F.M."/>
            <person name="Hacquard S."/>
        </authorList>
    </citation>
    <scope>NUCLEOTIDE SEQUENCE</scope>
    <source>
        <strain evidence="3">FSSC 5 MPI-SDFR-AT-0091</strain>
    </source>
</reference>
<proteinExistence type="predicted"/>
<feature type="domain" description="Apple" evidence="2">
    <location>
        <begin position="198"/>
        <end position="274"/>
    </location>
</feature>
<evidence type="ECO:0000313" key="4">
    <source>
        <dbReference type="Proteomes" id="UP000736672"/>
    </source>
</evidence>
<dbReference type="PROSITE" id="PS50948">
    <property type="entry name" value="PAN"/>
    <property type="match status" value="2"/>
</dbReference>
<dbReference type="SUPFAM" id="SSF57414">
    <property type="entry name" value="Hairpin loop containing domain-like"/>
    <property type="match status" value="1"/>
</dbReference>
<evidence type="ECO:0000259" key="2">
    <source>
        <dbReference type="PROSITE" id="PS50948"/>
    </source>
</evidence>
<gene>
    <name evidence="3" type="ORF">B0J15DRAFT_539188</name>
</gene>
<dbReference type="InterPro" id="IPR003609">
    <property type="entry name" value="Pan_app"/>
</dbReference>
<keyword evidence="1" id="KW-0732">Signal</keyword>
<organism evidence="3 4">
    <name type="scientific">Fusarium solani</name>
    <name type="common">Filamentous fungus</name>
    <dbReference type="NCBI Taxonomy" id="169388"/>
    <lineage>
        <taxon>Eukaryota</taxon>
        <taxon>Fungi</taxon>
        <taxon>Dikarya</taxon>
        <taxon>Ascomycota</taxon>
        <taxon>Pezizomycotina</taxon>
        <taxon>Sordariomycetes</taxon>
        <taxon>Hypocreomycetidae</taxon>
        <taxon>Hypocreales</taxon>
        <taxon>Nectriaceae</taxon>
        <taxon>Fusarium</taxon>
        <taxon>Fusarium solani species complex</taxon>
    </lineage>
</organism>
<accession>A0A9P9JXR0</accession>
<dbReference type="Proteomes" id="UP000736672">
    <property type="component" value="Unassembled WGS sequence"/>
</dbReference>
<dbReference type="Pfam" id="PF00024">
    <property type="entry name" value="PAN_1"/>
    <property type="match status" value="1"/>
</dbReference>
<feature type="signal peptide" evidence="1">
    <location>
        <begin position="1"/>
        <end position="17"/>
    </location>
</feature>
<evidence type="ECO:0000256" key="1">
    <source>
        <dbReference type="SAM" id="SignalP"/>
    </source>
</evidence>